<comment type="caution">
    <text evidence="1">The sequence shown here is derived from an EMBL/GenBank/DDBJ whole genome shotgun (WGS) entry which is preliminary data.</text>
</comment>
<evidence type="ECO:0000313" key="2">
    <source>
        <dbReference type="Proteomes" id="UP000264310"/>
    </source>
</evidence>
<dbReference type="RefSeq" id="WP_116684893.1">
    <property type="nucleotide sequence ID" value="NZ_QURL01000014.1"/>
</dbReference>
<dbReference type="EMBL" id="QURL01000014">
    <property type="protein sequence ID" value="RFC61819.1"/>
    <property type="molecule type" value="Genomic_DNA"/>
</dbReference>
<sequence>MRRLTRDQDVAAPELPFLVRQLPLILTLLFIAGLHEPLTRGLAPQIEYVSALAGSEPTTYEVPASTPAGNGSLIENPARLAPQSDLISI</sequence>
<name>A0A371WXY8_9HYPH</name>
<organism evidence="1 2">
    <name type="scientific">Fulvimarina endophytica</name>
    <dbReference type="NCBI Taxonomy" id="2293836"/>
    <lineage>
        <taxon>Bacteria</taxon>
        <taxon>Pseudomonadati</taxon>
        <taxon>Pseudomonadota</taxon>
        <taxon>Alphaproteobacteria</taxon>
        <taxon>Hyphomicrobiales</taxon>
        <taxon>Aurantimonadaceae</taxon>
        <taxon>Fulvimarina</taxon>
    </lineage>
</organism>
<proteinExistence type="predicted"/>
<evidence type="ECO:0000313" key="1">
    <source>
        <dbReference type="EMBL" id="RFC61819.1"/>
    </source>
</evidence>
<dbReference type="Proteomes" id="UP000264310">
    <property type="component" value="Unassembled WGS sequence"/>
</dbReference>
<dbReference type="AlphaFoldDB" id="A0A371WXY8"/>
<reference evidence="1 2" key="1">
    <citation type="submission" date="2018-08" db="EMBL/GenBank/DDBJ databases">
        <title>Fulvimarina sp. 85, whole genome shotgun sequence.</title>
        <authorList>
            <person name="Tuo L."/>
        </authorList>
    </citation>
    <scope>NUCLEOTIDE SEQUENCE [LARGE SCALE GENOMIC DNA]</scope>
    <source>
        <strain evidence="1 2">85</strain>
    </source>
</reference>
<keyword evidence="2" id="KW-1185">Reference proteome</keyword>
<protein>
    <submittedName>
        <fullName evidence="1">Uncharacterized protein</fullName>
    </submittedName>
</protein>
<gene>
    <name evidence="1" type="ORF">DYI37_19220</name>
</gene>
<accession>A0A371WXY8</accession>